<dbReference type="GO" id="GO:0016791">
    <property type="term" value="F:phosphatase activity"/>
    <property type="evidence" value="ECO:0007669"/>
    <property type="project" value="UniProtKB-ARBA"/>
</dbReference>
<dbReference type="PANTHER" id="PTHR16469:SF51">
    <property type="entry name" value="TRANSCRIPTION FACTOR TAU 55 KDA SUBUNIT"/>
    <property type="match status" value="1"/>
</dbReference>
<dbReference type="FunFam" id="3.40.50.1240:FF:000034">
    <property type="entry name" value="Transcription factor TFIIIC subunit"/>
    <property type="match status" value="1"/>
</dbReference>
<sequence length="298" mass="33703">MTLKTIYIARHGYRANWLPPPHPPNPTGIDSDPPLAPHGIDQAKQLAGYLNSLPVNEQPQFILSSPFYRCVQTSEPICEMLSVPLVLERGVGEWYKKNRGIVPEPANYDVLKPFFPCLKDSNEWDRDSTVGIIPSLDGESEDDIFARSVQFWKAFIPVFEEKYPEITTILIVTHAATKIALGMSLLKFNNVYETIDNDNTVLRAGACSLDKYERDTKDWSIKMNGNCEFLLDGEEMNWNFHSAFEAGSDEDIKARQEEAKRKAQANNAKEQFDREPTPVTEIASGSEPLANEEYEVRS</sequence>
<evidence type="ECO:0000313" key="3">
    <source>
        <dbReference type="Proteomes" id="UP000054251"/>
    </source>
</evidence>
<feature type="region of interest" description="Disordered" evidence="1">
    <location>
        <begin position="251"/>
        <end position="298"/>
    </location>
</feature>
<accession>A0A0V1Q383</accession>
<evidence type="ECO:0000313" key="2">
    <source>
        <dbReference type="EMBL" id="KSA02944.1"/>
    </source>
</evidence>
<protein>
    <recommendedName>
        <fullName evidence="4">Transcription factor TFIIIC triple barrel domain-containing protein</fullName>
    </recommendedName>
</protein>
<dbReference type="SMART" id="SM00855">
    <property type="entry name" value="PGAM"/>
    <property type="match status" value="1"/>
</dbReference>
<keyword evidence="3" id="KW-1185">Reference proteome</keyword>
<dbReference type="InterPro" id="IPR051710">
    <property type="entry name" value="Phosphatase_SH3-domain"/>
</dbReference>
<dbReference type="SUPFAM" id="SSF53254">
    <property type="entry name" value="Phosphoglycerate mutase-like"/>
    <property type="match status" value="1"/>
</dbReference>
<feature type="compositionally biased region" description="Basic and acidic residues" evidence="1">
    <location>
        <begin position="251"/>
        <end position="261"/>
    </location>
</feature>
<dbReference type="AlphaFoldDB" id="A0A0V1Q383"/>
<dbReference type="Proteomes" id="UP000054251">
    <property type="component" value="Unassembled WGS sequence"/>
</dbReference>
<dbReference type="InterPro" id="IPR013078">
    <property type="entry name" value="His_Pase_superF_clade-1"/>
</dbReference>
<comment type="caution">
    <text evidence="2">The sequence shown here is derived from an EMBL/GenBank/DDBJ whole genome shotgun (WGS) entry which is preliminary data.</text>
</comment>
<evidence type="ECO:0000256" key="1">
    <source>
        <dbReference type="SAM" id="MobiDB-lite"/>
    </source>
</evidence>
<dbReference type="RefSeq" id="XP_015469046.1">
    <property type="nucleotide sequence ID" value="XM_015610139.1"/>
</dbReference>
<dbReference type="InterPro" id="IPR029033">
    <property type="entry name" value="His_PPase_superfam"/>
</dbReference>
<dbReference type="EMBL" id="LMYN01000017">
    <property type="protein sequence ID" value="KSA02944.1"/>
    <property type="molecule type" value="Genomic_DNA"/>
</dbReference>
<dbReference type="InterPro" id="IPR014623">
    <property type="entry name" value="Tfc7/tau55"/>
</dbReference>
<reference evidence="2 3" key="1">
    <citation type="submission" date="2015-11" db="EMBL/GenBank/DDBJ databases">
        <title>The genome of Debaryomyces fabryi.</title>
        <authorList>
            <person name="Tafer H."/>
            <person name="Lopandic K."/>
        </authorList>
    </citation>
    <scope>NUCLEOTIDE SEQUENCE [LARGE SCALE GENOMIC DNA]</scope>
    <source>
        <strain evidence="2 3">CBS 789</strain>
    </source>
</reference>
<dbReference type="PIRSF" id="PIRSF036802">
    <property type="entry name" value="Tau55_TFC7"/>
    <property type="match status" value="1"/>
</dbReference>
<organism evidence="2 3">
    <name type="scientific">Debaryomyces fabryi</name>
    <dbReference type="NCBI Taxonomy" id="58627"/>
    <lineage>
        <taxon>Eukaryota</taxon>
        <taxon>Fungi</taxon>
        <taxon>Dikarya</taxon>
        <taxon>Ascomycota</taxon>
        <taxon>Saccharomycotina</taxon>
        <taxon>Pichiomycetes</taxon>
        <taxon>Debaryomycetaceae</taxon>
        <taxon>Debaryomyces</taxon>
    </lineage>
</organism>
<proteinExistence type="predicted"/>
<dbReference type="OrthoDB" id="414418at2759"/>
<dbReference type="Gene3D" id="3.40.50.1240">
    <property type="entry name" value="Phosphoglycerate mutase-like"/>
    <property type="match status" value="1"/>
</dbReference>
<dbReference type="GeneID" id="26838318"/>
<evidence type="ECO:0008006" key="4">
    <source>
        <dbReference type="Google" id="ProtNLM"/>
    </source>
</evidence>
<name>A0A0V1Q383_9ASCO</name>
<dbReference type="Pfam" id="PF00300">
    <property type="entry name" value="His_Phos_1"/>
    <property type="match status" value="1"/>
</dbReference>
<dbReference type="PANTHER" id="PTHR16469">
    <property type="entry name" value="UBIQUITIN-ASSOCIATED AND SH3 DOMAIN-CONTAINING BA-RELATED"/>
    <property type="match status" value="1"/>
</dbReference>
<dbReference type="CDD" id="cd07067">
    <property type="entry name" value="HP_PGM_like"/>
    <property type="match status" value="1"/>
</dbReference>
<gene>
    <name evidence="2" type="ORF">AC631_01309</name>
</gene>